<sequence length="121" mass="13168">MMHGAGVAVAKSIASKIVLNNELGQLNSVMAVSENVIVLGIYPLYNYVYRQTFQTFAGSFFLLSAVMGVIPLVLFIYVFLVEPAEFVEKEPKKSPPSGISIIGDSLKIDSTQQNATPEKQV</sequence>
<accession>A0A482XPJ1</accession>
<keyword evidence="3 5" id="KW-1133">Transmembrane helix</keyword>
<dbReference type="PANTHER" id="PTHR23507">
    <property type="entry name" value="ZGC:174356"/>
    <property type="match status" value="1"/>
</dbReference>
<keyword evidence="7" id="KW-1185">Reference proteome</keyword>
<gene>
    <name evidence="6" type="ORF">LSTR_LSTR010653</name>
</gene>
<dbReference type="GO" id="GO:0016020">
    <property type="term" value="C:membrane"/>
    <property type="evidence" value="ECO:0007669"/>
    <property type="project" value="UniProtKB-SubCell"/>
</dbReference>
<evidence type="ECO:0000313" key="6">
    <source>
        <dbReference type="EMBL" id="RZF47863.1"/>
    </source>
</evidence>
<feature type="transmembrane region" description="Helical" evidence="5">
    <location>
        <begin position="29"/>
        <end position="48"/>
    </location>
</feature>
<dbReference type="EMBL" id="QKKF02003048">
    <property type="protein sequence ID" value="RZF47863.1"/>
    <property type="molecule type" value="Genomic_DNA"/>
</dbReference>
<keyword evidence="2 5" id="KW-0812">Transmembrane</keyword>
<evidence type="ECO:0000256" key="1">
    <source>
        <dbReference type="ARBA" id="ARBA00004141"/>
    </source>
</evidence>
<dbReference type="GO" id="GO:0022857">
    <property type="term" value="F:transmembrane transporter activity"/>
    <property type="evidence" value="ECO:0007669"/>
    <property type="project" value="TreeGrafter"/>
</dbReference>
<reference evidence="6 7" key="1">
    <citation type="journal article" date="2017" name="Gigascience">
        <title>Genome sequence of the small brown planthopper, Laodelphax striatellus.</title>
        <authorList>
            <person name="Zhu J."/>
            <person name="Jiang F."/>
            <person name="Wang X."/>
            <person name="Yang P."/>
            <person name="Bao Y."/>
            <person name="Zhao W."/>
            <person name="Wang W."/>
            <person name="Lu H."/>
            <person name="Wang Q."/>
            <person name="Cui N."/>
            <person name="Li J."/>
            <person name="Chen X."/>
            <person name="Luo L."/>
            <person name="Yu J."/>
            <person name="Kang L."/>
            <person name="Cui F."/>
        </authorList>
    </citation>
    <scope>NUCLEOTIDE SEQUENCE [LARGE SCALE GENOMIC DNA]</scope>
    <source>
        <strain evidence="6">Lst14</strain>
    </source>
</reference>
<comment type="subcellular location">
    <subcellularLocation>
        <location evidence="1">Membrane</location>
        <topology evidence="1">Multi-pass membrane protein</topology>
    </subcellularLocation>
</comment>
<protein>
    <recommendedName>
        <fullName evidence="8">Major facilitator superfamily (MFS) profile domain-containing protein</fullName>
    </recommendedName>
</protein>
<dbReference type="SMR" id="A0A482XPJ1"/>
<evidence type="ECO:0000256" key="5">
    <source>
        <dbReference type="SAM" id="Phobius"/>
    </source>
</evidence>
<evidence type="ECO:0008006" key="8">
    <source>
        <dbReference type="Google" id="ProtNLM"/>
    </source>
</evidence>
<evidence type="ECO:0000256" key="3">
    <source>
        <dbReference type="ARBA" id="ARBA00022989"/>
    </source>
</evidence>
<dbReference type="InParanoid" id="A0A482XPJ1"/>
<feature type="transmembrane region" description="Helical" evidence="5">
    <location>
        <begin position="60"/>
        <end position="80"/>
    </location>
</feature>
<evidence type="ECO:0000256" key="4">
    <source>
        <dbReference type="ARBA" id="ARBA00023136"/>
    </source>
</evidence>
<evidence type="ECO:0000313" key="7">
    <source>
        <dbReference type="Proteomes" id="UP000291343"/>
    </source>
</evidence>
<dbReference type="OrthoDB" id="419734at2759"/>
<proteinExistence type="predicted"/>
<keyword evidence="4 5" id="KW-0472">Membrane</keyword>
<name>A0A482XPJ1_LAOST</name>
<dbReference type="AlphaFoldDB" id="A0A482XPJ1"/>
<organism evidence="6 7">
    <name type="scientific">Laodelphax striatellus</name>
    <name type="common">Small brown planthopper</name>
    <name type="synonym">Delphax striatella</name>
    <dbReference type="NCBI Taxonomy" id="195883"/>
    <lineage>
        <taxon>Eukaryota</taxon>
        <taxon>Metazoa</taxon>
        <taxon>Ecdysozoa</taxon>
        <taxon>Arthropoda</taxon>
        <taxon>Hexapoda</taxon>
        <taxon>Insecta</taxon>
        <taxon>Pterygota</taxon>
        <taxon>Neoptera</taxon>
        <taxon>Paraneoptera</taxon>
        <taxon>Hemiptera</taxon>
        <taxon>Auchenorrhyncha</taxon>
        <taxon>Fulgoroidea</taxon>
        <taxon>Delphacidae</taxon>
        <taxon>Criomorphinae</taxon>
        <taxon>Laodelphax</taxon>
    </lineage>
</organism>
<dbReference type="Proteomes" id="UP000291343">
    <property type="component" value="Unassembled WGS sequence"/>
</dbReference>
<dbReference type="PANTHER" id="PTHR23507:SF1">
    <property type="entry name" value="FI18259P1-RELATED"/>
    <property type="match status" value="1"/>
</dbReference>
<comment type="caution">
    <text evidence="6">The sequence shown here is derived from an EMBL/GenBank/DDBJ whole genome shotgun (WGS) entry which is preliminary data.</text>
</comment>
<evidence type="ECO:0000256" key="2">
    <source>
        <dbReference type="ARBA" id="ARBA00022692"/>
    </source>
</evidence>